<gene>
    <name evidence="3 4" type="primary">si:dkeyp-73d8.8</name>
</gene>
<evidence type="ECO:0000313" key="4">
    <source>
        <dbReference type="ZFIN" id="ZDB-GENE-070912-684"/>
    </source>
</evidence>
<keyword evidence="2" id="KW-1185">Reference proteome</keyword>
<sequence length="154" mass="17292">MRGFLILLSVLLVLEATERNKTYEQLNRETRGIVDKAIEKANEELGKQQHLDYSSILQANDGKRMLHVLLKPTSCEKKTPAVHQGNCKIREKAKPQVSCVACHEDINCFFLREHEKSREAVRNCLGLNVYHPGRGNFMSLIGGNAQKTGCLGCV</sequence>
<organism evidence="2 3">
    <name type="scientific">Danio rerio</name>
    <name type="common">Zebrafish</name>
    <name type="synonym">Brachydanio rerio</name>
    <dbReference type="NCBI Taxonomy" id="7955"/>
    <lineage>
        <taxon>Eukaryota</taxon>
        <taxon>Metazoa</taxon>
        <taxon>Chordata</taxon>
        <taxon>Craniata</taxon>
        <taxon>Vertebrata</taxon>
        <taxon>Euteleostomi</taxon>
        <taxon>Actinopterygii</taxon>
        <taxon>Neopterygii</taxon>
        <taxon>Teleostei</taxon>
        <taxon>Ostariophysi</taxon>
        <taxon>Cypriniformes</taxon>
        <taxon>Danionidae</taxon>
        <taxon>Danioninae</taxon>
        <taxon>Danio</taxon>
    </lineage>
</organism>
<dbReference type="Proteomes" id="UP000000437">
    <property type="component" value="Chromosome 2"/>
</dbReference>
<dbReference type="RefSeq" id="XP_068070313.1">
    <property type="nucleotide sequence ID" value="XM_068214212.2"/>
</dbReference>
<reference evidence="3" key="1">
    <citation type="submission" date="2025-08" db="UniProtKB">
        <authorList>
            <consortium name="RefSeq"/>
        </authorList>
    </citation>
    <scope>IDENTIFICATION</scope>
    <source>
        <strain evidence="3">Tuebingen</strain>
        <tissue evidence="3">Fibroblasts and whole tissue</tissue>
    </source>
</reference>
<evidence type="ECO:0000313" key="3">
    <source>
        <dbReference type="RefSeq" id="XP_068070313.1"/>
    </source>
</evidence>
<dbReference type="KEGG" id="dre:100535845"/>
<evidence type="ECO:0000313" key="2">
    <source>
        <dbReference type="Proteomes" id="UP000000437"/>
    </source>
</evidence>
<dbReference type="AlphaFoldDB" id="A0AB32T357"/>
<protein>
    <submittedName>
        <fullName evidence="3">Cystatin-like protein</fullName>
    </submittedName>
</protein>
<name>A0AB32T357_DANRE</name>
<dbReference type="AGR" id="ZFIN:ZDB-GENE-070912-684"/>
<keyword evidence="1" id="KW-0732">Signal</keyword>
<dbReference type="GeneID" id="100535845"/>
<feature type="chain" id="PRO_5044247942" evidence="1">
    <location>
        <begin position="17"/>
        <end position="154"/>
    </location>
</feature>
<accession>A0AB32T357</accession>
<proteinExistence type="predicted"/>
<evidence type="ECO:0000256" key="1">
    <source>
        <dbReference type="SAM" id="SignalP"/>
    </source>
</evidence>
<feature type="signal peptide" evidence="1">
    <location>
        <begin position="1"/>
        <end position="16"/>
    </location>
</feature>
<dbReference type="ZFIN" id="ZDB-GENE-070912-684">
    <property type="gene designation" value="si:dkeyp-73d8.8"/>
</dbReference>